<dbReference type="HOGENOM" id="CLU_485891_0_0_1"/>
<reference evidence="2 3" key="1">
    <citation type="journal article" date="2012" name="Eukaryot. Cell">
        <title>Draft genome sequence of Wickerhamomyces ciferrii NRRL Y-1031 F-60-10.</title>
        <authorList>
            <person name="Schneider J."/>
            <person name="Andrea H."/>
            <person name="Blom J."/>
            <person name="Jaenicke S."/>
            <person name="Ruckert C."/>
            <person name="Schorsch C."/>
            <person name="Szczepanowski R."/>
            <person name="Farwick M."/>
            <person name="Goesmann A."/>
            <person name="Puhler A."/>
            <person name="Schaffer S."/>
            <person name="Tauch A."/>
            <person name="Kohler T."/>
            <person name="Brinkrolf K."/>
        </authorList>
    </citation>
    <scope>NUCLEOTIDE SEQUENCE [LARGE SCALE GENOMIC DNA]</scope>
    <source>
        <strain evidence="3">ATCC 14091 / BCRC 22168 / CBS 111 / JCM 3599 / NBRC 0793 / NRRL Y-1031 F-60-10</strain>
    </source>
</reference>
<dbReference type="Proteomes" id="UP000009328">
    <property type="component" value="Unassembled WGS sequence"/>
</dbReference>
<comment type="caution">
    <text evidence="2">The sequence shown here is derived from an EMBL/GenBank/DDBJ whole genome shotgun (WGS) entry which is preliminary data.</text>
</comment>
<evidence type="ECO:0000313" key="2">
    <source>
        <dbReference type="EMBL" id="CCH46559.1"/>
    </source>
</evidence>
<evidence type="ECO:0000313" key="3">
    <source>
        <dbReference type="Proteomes" id="UP000009328"/>
    </source>
</evidence>
<sequence>MAKPRTVKVTADTSAKAKKNEESQAVKHQSSSDVTTPQASDLSDSAFDYDVERNWSVIFSDDNFSTDHDIRSNYSSSSEEWTASTGRSNTSGVISETDAETMSDAGSSFSSPTNNKKKDHQFPILNTHDEEVDNSVTTLKEPASTEGSFTFPDPIKVEKMNLELQNKVNEVTTEPSISDKLKNNLQFAQLSKLILAVALLLAVEIGRSYSSVGGDYSLVPSLFSNIKGAEETINTLTIIRYTTKTETQYIPGETVYVETTVPYETVIPEIEYNNEDLAERKESLDLIYDLFSNWKDDGSNAWKYIWEEANDAFDRASENANKVVQQTKEYDYQGTYDEFNSRARVFWEDNFEPTSDYLSEKFLDVEDKVTTAYHRAIYEIASTDYKGKFEAAKDFSLATWDKSLKLFETIDSLGYFDPFNTKDTREKLLKNVKTSLKDSNIPLSSLTDKFWESLKGNYYKNLGQSKNTADQLKNGFFEKFQNLRFVLKNSGKNARYYLQNAEEKLSHGEAFGFWSKFQQSKYFKSASFASKHHASKLKSHYSQLFEESSTSSLNPLSWFKR</sequence>
<organism evidence="2 3">
    <name type="scientific">Wickerhamomyces ciferrii (strain ATCC 14091 / BCRC 22168 / CBS 111 / JCM 3599 / NBRC 0793 / NRRL Y-1031 F-60-10)</name>
    <name type="common">Yeast</name>
    <name type="synonym">Pichia ciferrii</name>
    <dbReference type="NCBI Taxonomy" id="1206466"/>
    <lineage>
        <taxon>Eukaryota</taxon>
        <taxon>Fungi</taxon>
        <taxon>Dikarya</taxon>
        <taxon>Ascomycota</taxon>
        <taxon>Saccharomycotina</taxon>
        <taxon>Saccharomycetes</taxon>
        <taxon>Phaffomycetales</taxon>
        <taxon>Wickerhamomycetaceae</taxon>
        <taxon>Wickerhamomyces</taxon>
    </lineage>
</organism>
<proteinExistence type="predicted"/>
<accession>K0KYS4</accession>
<keyword evidence="3" id="KW-1185">Reference proteome</keyword>
<feature type="compositionally biased region" description="Polar residues" evidence="1">
    <location>
        <begin position="72"/>
        <end position="94"/>
    </location>
</feature>
<gene>
    <name evidence="2" type="ORF">BN7_6152</name>
</gene>
<dbReference type="InParanoid" id="K0KYS4"/>
<feature type="compositionally biased region" description="Polar residues" evidence="1">
    <location>
        <begin position="26"/>
        <end position="43"/>
    </location>
</feature>
<feature type="compositionally biased region" description="Polar residues" evidence="1">
    <location>
        <begin position="104"/>
        <end position="114"/>
    </location>
</feature>
<feature type="region of interest" description="Disordered" evidence="1">
    <location>
        <begin position="1"/>
        <end position="44"/>
    </location>
</feature>
<dbReference type="AlphaFoldDB" id="K0KYS4"/>
<dbReference type="EMBL" id="CAIF01000253">
    <property type="protein sequence ID" value="CCH46559.1"/>
    <property type="molecule type" value="Genomic_DNA"/>
</dbReference>
<name>K0KYS4_WICCF</name>
<feature type="region of interest" description="Disordered" evidence="1">
    <location>
        <begin position="71"/>
        <end position="120"/>
    </location>
</feature>
<evidence type="ECO:0000256" key="1">
    <source>
        <dbReference type="SAM" id="MobiDB-lite"/>
    </source>
</evidence>
<protein>
    <submittedName>
        <fullName evidence="2">Uncharacterized protein</fullName>
    </submittedName>
</protein>